<keyword evidence="3" id="KW-1185">Reference proteome</keyword>
<evidence type="ECO:0008006" key="4">
    <source>
        <dbReference type="Google" id="ProtNLM"/>
    </source>
</evidence>
<comment type="caution">
    <text evidence="2">The sequence shown here is derived from an EMBL/GenBank/DDBJ whole genome shotgun (WGS) entry which is preliminary data.</text>
</comment>
<feature type="region of interest" description="Disordered" evidence="1">
    <location>
        <begin position="83"/>
        <end position="112"/>
    </location>
</feature>
<feature type="compositionally biased region" description="Basic and acidic residues" evidence="1">
    <location>
        <begin position="95"/>
        <end position="107"/>
    </location>
</feature>
<name>A0AAW0NAR2_9GOBI</name>
<accession>A0AAW0NAR2</accession>
<organism evidence="2 3">
    <name type="scientific">Mugilogobius chulae</name>
    <name type="common">yellowstripe goby</name>
    <dbReference type="NCBI Taxonomy" id="88201"/>
    <lineage>
        <taxon>Eukaryota</taxon>
        <taxon>Metazoa</taxon>
        <taxon>Chordata</taxon>
        <taxon>Craniata</taxon>
        <taxon>Vertebrata</taxon>
        <taxon>Euteleostomi</taxon>
        <taxon>Actinopterygii</taxon>
        <taxon>Neopterygii</taxon>
        <taxon>Teleostei</taxon>
        <taxon>Neoteleostei</taxon>
        <taxon>Acanthomorphata</taxon>
        <taxon>Gobiaria</taxon>
        <taxon>Gobiiformes</taxon>
        <taxon>Gobioidei</taxon>
        <taxon>Gobiidae</taxon>
        <taxon>Gobionellinae</taxon>
        <taxon>Mugilogobius</taxon>
    </lineage>
</organism>
<dbReference type="AlphaFoldDB" id="A0AAW0NAR2"/>
<evidence type="ECO:0000256" key="1">
    <source>
        <dbReference type="SAM" id="MobiDB-lite"/>
    </source>
</evidence>
<sequence>MKTKAICKTDQFISEDEDDEITNRDSPTTSLLGTVIQLGEEDDPVQLDGNAVGENASQFSMCSVLKIFVFFFINLEDINGPDLSDAEEDTNNANPEKEFEKTNKDAGDNELYPGASISRAETVVMLMSYLLRHNLTGEALTHLLEMFNIMFPGLVPTSSKRIWKFIYV</sequence>
<evidence type="ECO:0000313" key="3">
    <source>
        <dbReference type="Proteomes" id="UP001460270"/>
    </source>
</evidence>
<dbReference type="Proteomes" id="UP001460270">
    <property type="component" value="Unassembled WGS sequence"/>
</dbReference>
<reference evidence="3" key="1">
    <citation type="submission" date="2024-04" db="EMBL/GenBank/DDBJ databases">
        <title>Salinicola lusitanus LLJ914,a marine bacterium isolated from the Okinawa Trough.</title>
        <authorList>
            <person name="Li J."/>
        </authorList>
    </citation>
    <scope>NUCLEOTIDE SEQUENCE [LARGE SCALE GENOMIC DNA]</scope>
</reference>
<dbReference type="EMBL" id="JBBPFD010000017">
    <property type="protein sequence ID" value="KAK7891334.1"/>
    <property type="molecule type" value="Genomic_DNA"/>
</dbReference>
<evidence type="ECO:0000313" key="2">
    <source>
        <dbReference type="EMBL" id="KAK7891334.1"/>
    </source>
</evidence>
<gene>
    <name evidence="2" type="ORF">WMY93_023297</name>
</gene>
<protein>
    <recommendedName>
        <fullName evidence="4">LisH domain-containing protein</fullName>
    </recommendedName>
</protein>
<proteinExistence type="predicted"/>